<dbReference type="Pfam" id="PF13472">
    <property type="entry name" value="Lipase_GDSL_2"/>
    <property type="match status" value="1"/>
</dbReference>
<dbReference type="GO" id="GO:0004622">
    <property type="term" value="F:phosphatidylcholine lysophospholipase activity"/>
    <property type="evidence" value="ECO:0007669"/>
    <property type="project" value="TreeGrafter"/>
</dbReference>
<dbReference type="InterPro" id="IPR051532">
    <property type="entry name" value="Ester_Hydrolysis_Enzymes"/>
</dbReference>
<protein>
    <submittedName>
        <fullName evidence="2">Arylesterase</fullName>
    </submittedName>
</protein>
<dbReference type="SUPFAM" id="SSF52266">
    <property type="entry name" value="SGNH hydrolase"/>
    <property type="match status" value="1"/>
</dbReference>
<dbReference type="OrthoDB" id="9786188at2"/>
<evidence type="ECO:0000259" key="1">
    <source>
        <dbReference type="Pfam" id="PF13472"/>
    </source>
</evidence>
<name>A0A5C5GI55_9RHOB</name>
<organism evidence="2 3">
    <name type="scientific">Pelagovum pacificum</name>
    <dbReference type="NCBI Taxonomy" id="2588711"/>
    <lineage>
        <taxon>Bacteria</taxon>
        <taxon>Pseudomonadati</taxon>
        <taxon>Pseudomonadota</taxon>
        <taxon>Alphaproteobacteria</taxon>
        <taxon>Rhodobacterales</taxon>
        <taxon>Paracoccaceae</taxon>
        <taxon>Pelagovum</taxon>
    </lineage>
</organism>
<proteinExistence type="predicted"/>
<dbReference type="Proteomes" id="UP000314011">
    <property type="component" value="Unassembled WGS sequence"/>
</dbReference>
<dbReference type="PANTHER" id="PTHR30383:SF24">
    <property type="entry name" value="THIOESTERASE 1_PROTEASE 1_LYSOPHOSPHOLIPASE L1"/>
    <property type="match status" value="1"/>
</dbReference>
<dbReference type="Gene3D" id="3.40.50.1110">
    <property type="entry name" value="SGNH hydrolase"/>
    <property type="match status" value="1"/>
</dbReference>
<keyword evidence="3" id="KW-1185">Reference proteome</keyword>
<reference evidence="2 3" key="1">
    <citation type="submission" date="2019-06" db="EMBL/GenBank/DDBJ databases">
        <title>Genome of new Rhodobacteraceae sp. SM1903.</title>
        <authorList>
            <person name="Ren X."/>
        </authorList>
    </citation>
    <scope>NUCLEOTIDE SEQUENCE [LARGE SCALE GENOMIC DNA]</scope>
    <source>
        <strain evidence="2 3">SM1903</strain>
    </source>
</reference>
<evidence type="ECO:0000313" key="2">
    <source>
        <dbReference type="EMBL" id="TNY33126.1"/>
    </source>
</evidence>
<sequence>MDSGIRGLSALFGSFRYGAVRRACNIGAVVMVAGCATADADTITIAAFGDSLTQGYGLPAQQGFVPQLEEWLRANGADVTVVNAGVSGDTTAGGLSRVDWAITPETDAMILELGANDFLRGIDPAVSRENLDGILSVADEAGLETLLVAIPASTNYGTEFKTQFDGMYVDLAEKYDVPLYPNFMEPLGEGETVAGAAEQYLQSDGLHPTAEGVALIVEGIGPSVLELIEGLE</sequence>
<dbReference type="PROSITE" id="PS51257">
    <property type="entry name" value="PROKAR_LIPOPROTEIN"/>
    <property type="match status" value="1"/>
</dbReference>
<dbReference type="InterPro" id="IPR013830">
    <property type="entry name" value="SGNH_hydro"/>
</dbReference>
<dbReference type="PANTHER" id="PTHR30383">
    <property type="entry name" value="THIOESTERASE 1/PROTEASE 1/LYSOPHOSPHOLIPASE L1"/>
    <property type="match status" value="1"/>
</dbReference>
<accession>A0A5C5GI55</accession>
<dbReference type="AlphaFoldDB" id="A0A5C5GI55"/>
<dbReference type="EMBL" id="VFFF01000001">
    <property type="protein sequence ID" value="TNY33126.1"/>
    <property type="molecule type" value="Genomic_DNA"/>
</dbReference>
<evidence type="ECO:0000313" key="3">
    <source>
        <dbReference type="Proteomes" id="UP000314011"/>
    </source>
</evidence>
<gene>
    <name evidence="2" type="ORF">FHY64_07560</name>
</gene>
<dbReference type="InterPro" id="IPR036514">
    <property type="entry name" value="SGNH_hydro_sf"/>
</dbReference>
<feature type="domain" description="SGNH hydrolase-type esterase" evidence="1">
    <location>
        <begin position="47"/>
        <end position="214"/>
    </location>
</feature>
<dbReference type="CDD" id="cd01822">
    <property type="entry name" value="Lysophospholipase_L1_like"/>
    <property type="match status" value="1"/>
</dbReference>
<comment type="caution">
    <text evidence="2">The sequence shown here is derived from an EMBL/GenBank/DDBJ whole genome shotgun (WGS) entry which is preliminary data.</text>
</comment>